<dbReference type="Gene3D" id="1.20.120.160">
    <property type="entry name" value="HPT domain"/>
    <property type="match status" value="1"/>
</dbReference>
<dbReference type="PANTHER" id="PTHR28242">
    <property type="entry name" value="PHOSPHORELAY INTERMEDIATE PROTEIN YPD1"/>
    <property type="match status" value="1"/>
</dbReference>
<evidence type="ECO:0000256" key="1">
    <source>
        <dbReference type="ARBA" id="ARBA00023012"/>
    </source>
</evidence>
<dbReference type="InterPro" id="IPR036641">
    <property type="entry name" value="HPT_dom_sf"/>
</dbReference>
<dbReference type="InterPro" id="IPR045871">
    <property type="entry name" value="AHP1-5/YPD1"/>
</dbReference>
<sequence>MDVRGWYVCYIRYQCWSPSMAVSKEALIRTMNTIVSDLEQEGLIDNYFRMCEDLKDVNGPYYFANLLVTFIADTQNAILELTRLLEQTPVNYHDLDQLAIKLRGKTSCIGACALARAWLNLREGTQNENKARCISSMNEVRHEFERIHARLDAIVQLERDIVRW</sequence>
<reference evidence="3" key="1">
    <citation type="journal article" date="2021" name="Nat. Commun.">
        <title>Genomic analyses provide insights into spinach domestication and the genetic basis of agronomic traits.</title>
        <authorList>
            <person name="Cai X."/>
            <person name="Sun X."/>
            <person name="Xu C."/>
            <person name="Sun H."/>
            <person name="Wang X."/>
            <person name="Ge C."/>
            <person name="Zhang Z."/>
            <person name="Wang Q."/>
            <person name="Fei Z."/>
            <person name="Jiao C."/>
            <person name="Wang Q."/>
        </authorList>
    </citation>
    <scope>NUCLEOTIDE SEQUENCE [LARGE SCALE GENOMIC DNA]</scope>
    <source>
        <strain evidence="3">cv. Varoflay</strain>
    </source>
</reference>
<dbReference type="GeneID" id="130461103"/>
<accession>A0ABM3QNR7</accession>
<keyword evidence="1 2" id="KW-0902">Two-component regulatory system</keyword>
<evidence type="ECO:0000256" key="2">
    <source>
        <dbReference type="RuleBase" id="RU369004"/>
    </source>
</evidence>
<evidence type="ECO:0000313" key="3">
    <source>
        <dbReference type="Proteomes" id="UP000813463"/>
    </source>
</evidence>
<protein>
    <recommendedName>
        <fullName evidence="2">Histidine-containing phosphotransfer protein</fullName>
    </recommendedName>
</protein>
<gene>
    <name evidence="4" type="primary">LOC130461103</name>
</gene>
<proteinExistence type="predicted"/>
<dbReference type="RefSeq" id="XP_056685012.1">
    <property type="nucleotide sequence ID" value="XM_056829034.1"/>
</dbReference>
<evidence type="ECO:0000313" key="4">
    <source>
        <dbReference type="RefSeq" id="XP_056685012.1"/>
    </source>
</evidence>
<dbReference type="SUPFAM" id="SSF47226">
    <property type="entry name" value="Histidine-containing phosphotransfer domain, HPT domain"/>
    <property type="match status" value="1"/>
</dbReference>
<comment type="function">
    <text evidence="2">Functions as a two-component phosphorelay mediators between cytokinin sensor histidine kinases and response regulators (B-type ARRs). Plays an important role in propagating cytokinin signal transduction.</text>
</comment>
<keyword evidence="3" id="KW-1185">Reference proteome</keyword>
<comment type="subcellular location">
    <subcellularLocation>
        <location evidence="2">Cytoplasm</location>
        <location evidence="2">Cytosol</location>
    </subcellularLocation>
    <subcellularLocation>
        <location evidence="2">Nucleus</location>
    </subcellularLocation>
</comment>
<dbReference type="Proteomes" id="UP000813463">
    <property type="component" value="Chromosome 5"/>
</dbReference>
<organism evidence="3 4">
    <name type="scientific">Spinacia oleracea</name>
    <name type="common">Spinach</name>
    <dbReference type="NCBI Taxonomy" id="3562"/>
    <lineage>
        <taxon>Eukaryota</taxon>
        <taxon>Viridiplantae</taxon>
        <taxon>Streptophyta</taxon>
        <taxon>Embryophyta</taxon>
        <taxon>Tracheophyta</taxon>
        <taxon>Spermatophyta</taxon>
        <taxon>Magnoliopsida</taxon>
        <taxon>eudicotyledons</taxon>
        <taxon>Gunneridae</taxon>
        <taxon>Pentapetalae</taxon>
        <taxon>Caryophyllales</taxon>
        <taxon>Chenopodiaceae</taxon>
        <taxon>Chenopodioideae</taxon>
        <taxon>Anserineae</taxon>
        <taxon>Spinacia</taxon>
    </lineage>
</organism>
<keyword evidence="2" id="KW-0932">Cytokinin signaling pathway</keyword>
<reference evidence="4" key="2">
    <citation type="submission" date="2025-08" db="UniProtKB">
        <authorList>
            <consortium name="RefSeq"/>
        </authorList>
    </citation>
    <scope>IDENTIFICATION</scope>
    <source>
        <tissue evidence="4">Leaf</tissue>
    </source>
</reference>
<comment type="domain">
    <text evidence="2">Histidine-containing phosphotransfer domain (HPt) contains an active histidine that mediates the phosphotransfer.</text>
</comment>
<dbReference type="PANTHER" id="PTHR28242:SF63">
    <property type="entry name" value="HISTIDINE-CONTAINING PHOSPHOTRANSFER PROTEIN"/>
    <property type="match status" value="1"/>
</dbReference>
<name>A0ABM3QNR7_SPIOL</name>